<gene>
    <name evidence="1" type="ORF">BDZ83DRAFT_137631</name>
</gene>
<accession>A0AAD8UWC3</accession>
<evidence type="ECO:0000313" key="2">
    <source>
        <dbReference type="Proteomes" id="UP001244207"/>
    </source>
</evidence>
<dbReference type="EMBL" id="JAHMHS010000018">
    <property type="protein sequence ID" value="KAK1728244.1"/>
    <property type="molecule type" value="Genomic_DNA"/>
</dbReference>
<dbReference type="Proteomes" id="UP001244207">
    <property type="component" value="Unassembled WGS sequence"/>
</dbReference>
<protein>
    <submittedName>
        <fullName evidence="1">Uncharacterized protein</fullName>
    </submittedName>
</protein>
<keyword evidence="2" id="KW-1185">Reference proteome</keyword>
<dbReference type="GeneID" id="85385158"/>
<dbReference type="RefSeq" id="XP_060368299.1">
    <property type="nucleotide sequence ID" value="XM_060501259.1"/>
</dbReference>
<comment type="caution">
    <text evidence="1">The sequence shown here is derived from an EMBL/GenBank/DDBJ whole genome shotgun (WGS) entry which is preliminary data.</text>
</comment>
<sequence length="122" mass="13806">MRQLFGTGLFCWPTVSLPRCNWFLLIMPDNMAGRALTTTYSDAFGDMQLTCDRVEMAGSVFHQRNYPTAAVIIGQRGCYPLVGLQVIRVFIPCLYECLLPGPLMTTPHQLSHLISVEYNTRF</sequence>
<organism evidence="1 2">
    <name type="scientific">Glomerella acutata</name>
    <name type="common">Colletotrichum acutatum</name>
    <dbReference type="NCBI Taxonomy" id="27357"/>
    <lineage>
        <taxon>Eukaryota</taxon>
        <taxon>Fungi</taxon>
        <taxon>Dikarya</taxon>
        <taxon>Ascomycota</taxon>
        <taxon>Pezizomycotina</taxon>
        <taxon>Sordariomycetes</taxon>
        <taxon>Hypocreomycetidae</taxon>
        <taxon>Glomerellales</taxon>
        <taxon>Glomerellaceae</taxon>
        <taxon>Colletotrichum</taxon>
        <taxon>Colletotrichum acutatum species complex</taxon>
    </lineage>
</organism>
<evidence type="ECO:0000313" key="1">
    <source>
        <dbReference type="EMBL" id="KAK1728244.1"/>
    </source>
</evidence>
<proteinExistence type="predicted"/>
<reference evidence="1" key="1">
    <citation type="submission" date="2021-12" db="EMBL/GenBank/DDBJ databases">
        <title>Comparative genomics, transcriptomics and evolutionary studies reveal genomic signatures of adaptation to plant cell wall in hemibiotrophic fungi.</title>
        <authorList>
            <consortium name="DOE Joint Genome Institute"/>
            <person name="Baroncelli R."/>
            <person name="Diaz J.F."/>
            <person name="Benocci T."/>
            <person name="Peng M."/>
            <person name="Battaglia E."/>
            <person name="Haridas S."/>
            <person name="Andreopoulos W."/>
            <person name="Labutti K."/>
            <person name="Pangilinan J."/>
            <person name="Floch G.L."/>
            <person name="Makela M.R."/>
            <person name="Henrissat B."/>
            <person name="Grigoriev I.V."/>
            <person name="Crouch J.A."/>
            <person name="De Vries R.P."/>
            <person name="Sukno S.A."/>
            <person name="Thon M.R."/>
        </authorList>
    </citation>
    <scope>NUCLEOTIDE SEQUENCE</scope>
    <source>
        <strain evidence="1">CBS 112980</strain>
    </source>
</reference>
<dbReference type="AlphaFoldDB" id="A0AAD8UWC3"/>
<name>A0AAD8UWC3_GLOAC</name>